<dbReference type="SMART" id="SM00065">
    <property type="entry name" value="GAF"/>
    <property type="match status" value="1"/>
</dbReference>
<dbReference type="PANTHER" id="PTHR43065:SF10">
    <property type="entry name" value="PEROXIDE STRESS-ACTIVATED HISTIDINE KINASE MAK3"/>
    <property type="match status" value="1"/>
</dbReference>
<evidence type="ECO:0000256" key="5">
    <source>
        <dbReference type="ARBA" id="ARBA00022741"/>
    </source>
</evidence>
<dbReference type="SUPFAM" id="SSF55874">
    <property type="entry name" value="ATPase domain of HSP90 chaperone/DNA topoisomerase II/histidine kinase"/>
    <property type="match status" value="1"/>
</dbReference>
<dbReference type="EMBL" id="JACHGW010000002">
    <property type="protein sequence ID" value="MBB6050628.1"/>
    <property type="molecule type" value="Genomic_DNA"/>
</dbReference>
<dbReference type="Pfam" id="PF01590">
    <property type="entry name" value="GAF"/>
    <property type="match status" value="1"/>
</dbReference>
<dbReference type="InterPro" id="IPR003018">
    <property type="entry name" value="GAF"/>
</dbReference>
<keyword evidence="8" id="KW-0902">Two-component regulatory system</keyword>
<evidence type="ECO:0000256" key="8">
    <source>
        <dbReference type="ARBA" id="ARBA00023012"/>
    </source>
</evidence>
<dbReference type="GO" id="GO:0000160">
    <property type="term" value="P:phosphorelay signal transduction system"/>
    <property type="evidence" value="ECO:0007669"/>
    <property type="project" value="UniProtKB-KW"/>
</dbReference>
<accession>A0A7W9W6I5</accession>
<dbReference type="InterPro" id="IPR004358">
    <property type="entry name" value="Sig_transdc_His_kin-like_C"/>
</dbReference>
<dbReference type="SUPFAM" id="SSF55781">
    <property type="entry name" value="GAF domain-like"/>
    <property type="match status" value="1"/>
</dbReference>
<dbReference type="Gene3D" id="3.30.450.40">
    <property type="match status" value="1"/>
</dbReference>
<dbReference type="GO" id="GO:0004673">
    <property type="term" value="F:protein histidine kinase activity"/>
    <property type="evidence" value="ECO:0007669"/>
    <property type="project" value="UniProtKB-EC"/>
</dbReference>
<gene>
    <name evidence="10" type="ORF">HNQ39_002419</name>
</gene>
<dbReference type="Proteomes" id="UP000520814">
    <property type="component" value="Unassembled WGS sequence"/>
</dbReference>
<evidence type="ECO:0000256" key="6">
    <source>
        <dbReference type="ARBA" id="ARBA00022777"/>
    </source>
</evidence>
<name>A0A7W9W6I5_ARMRO</name>
<dbReference type="InterPro" id="IPR003594">
    <property type="entry name" value="HATPase_dom"/>
</dbReference>
<organism evidence="10 11">
    <name type="scientific">Armatimonas rosea</name>
    <dbReference type="NCBI Taxonomy" id="685828"/>
    <lineage>
        <taxon>Bacteria</taxon>
        <taxon>Bacillati</taxon>
        <taxon>Armatimonadota</taxon>
        <taxon>Armatimonadia</taxon>
        <taxon>Armatimonadales</taxon>
        <taxon>Armatimonadaceae</taxon>
        <taxon>Armatimonas</taxon>
    </lineage>
</organism>
<dbReference type="PRINTS" id="PR00344">
    <property type="entry name" value="BCTRLSENSOR"/>
</dbReference>
<dbReference type="RefSeq" id="WP_184195948.1">
    <property type="nucleotide sequence ID" value="NZ_JACHGW010000002.1"/>
</dbReference>
<evidence type="ECO:0000256" key="7">
    <source>
        <dbReference type="ARBA" id="ARBA00022840"/>
    </source>
</evidence>
<evidence type="ECO:0000256" key="2">
    <source>
        <dbReference type="ARBA" id="ARBA00012438"/>
    </source>
</evidence>
<evidence type="ECO:0000256" key="3">
    <source>
        <dbReference type="ARBA" id="ARBA00022553"/>
    </source>
</evidence>
<dbReference type="AlphaFoldDB" id="A0A7W9W6I5"/>
<dbReference type="PROSITE" id="PS50109">
    <property type="entry name" value="HIS_KIN"/>
    <property type="match status" value="1"/>
</dbReference>
<proteinExistence type="predicted"/>
<evidence type="ECO:0000259" key="9">
    <source>
        <dbReference type="PROSITE" id="PS50109"/>
    </source>
</evidence>
<comment type="catalytic activity">
    <reaction evidence="1">
        <text>ATP + protein L-histidine = ADP + protein N-phospho-L-histidine.</text>
        <dbReference type="EC" id="2.7.13.3"/>
    </reaction>
</comment>
<dbReference type="Pfam" id="PF02518">
    <property type="entry name" value="HATPase_c"/>
    <property type="match status" value="1"/>
</dbReference>
<reference evidence="10 11" key="1">
    <citation type="submission" date="2020-08" db="EMBL/GenBank/DDBJ databases">
        <title>Genomic Encyclopedia of Type Strains, Phase IV (KMG-IV): sequencing the most valuable type-strain genomes for metagenomic binning, comparative biology and taxonomic classification.</title>
        <authorList>
            <person name="Goeker M."/>
        </authorList>
    </citation>
    <scope>NUCLEOTIDE SEQUENCE [LARGE SCALE GENOMIC DNA]</scope>
    <source>
        <strain evidence="10 11">DSM 23562</strain>
    </source>
</reference>
<keyword evidence="11" id="KW-1185">Reference proteome</keyword>
<dbReference type="Gene3D" id="3.30.565.10">
    <property type="entry name" value="Histidine kinase-like ATPase, C-terminal domain"/>
    <property type="match status" value="1"/>
</dbReference>
<feature type="domain" description="Histidine kinase" evidence="9">
    <location>
        <begin position="198"/>
        <end position="440"/>
    </location>
</feature>
<evidence type="ECO:0000256" key="1">
    <source>
        <dbReference type="ARBA" id="ARBA00000085"/>
    </source>
</evidence>
<keyword evidence="7" id="KW-0067">ATP-binding</keyword>
<dbReference type="InterPro" id="IPR005467">
    <property type="entry name" value="His_kinase_dom"/>
</dbReference>
<dbReference type="GO" id="GO:0005524">
    <property type="term" value="F:ATP binding"/>
    <property type="evidence" value="ECO:0007669"/>
    <property type="project" value="UniProtKB-KW"/>
</dbReference>
<keyword evidence="5" id="KW-0547">Nucleotide-binding</keyword>
<evidence type="ECO:0000313" key="11">
    <source>
        <dbReference type="Proteomes" id="UP000520814"/>
    </source>
</evidence>
<keyword evidence="4" id="KW-0808">Transferase</keyword>
<dbReference type="InterPro" id="IPR029016">
    <property type="entry name" value="GAF-like_dom_sf"/>
</dbReference>
<evidence type="ECO:0000313" key="10">
    <source>
        <dbReference type="EMBL" id="MBB6050628.1"/>
    </source>
</evidence>
<sequence length="447" mass="48244">MESVTQGVLTPQEMQAQLEHRERQIEAIRRTSDALFSHPSVDTMVQATLKIALEVLRADSGTVYLYDSQNDTLVFRYVIGPIADQLMGKSIPASQGVAGTVFRTGTPVLIGDVSKREDFNANVDKQTGYQTQSMMTVPVKRTGGSPIGVMQVMNPTVPFTQHDLEVLEVLCAQAATGIEHAQLLEAQRNAEIGNRVGEISHDIKNMMTPIETGVMTLQPMLDDLFQQVASITSKCPEGETWGAEVADAVGGVEGLYSWLLDDLLTAAKRVRRRTQYIAGMVKGTLPPPVFEEGCLNDVVNDVVKTLKRTATDKGISLKTDLDRALPHTPFDYDRFYDCLYNLVNNALPETPAGGTVTVRTRSPKSPGGNLLIEVQDTGRGIPEEIRKKLFTNQAVSTKVGGTGLGTSVSARVAREHGGSISVESTVGVGSTFIISVPPVPPVPESPG</sequence>
<keyword evidence="6 10" id="KW-0418">Kinase</keyword>
<evidence type="ECO:0000256" key="4">
    <source>
        <dbReference type="ARBA" id="ARBA00022679"/>
    </source>
</evidence>
<keyword evidence="3" id="KW-0597">Phosphoprotein</keyword>
<dbReference type="PANTHER" id="PTHR43065">
    <property type="entry name" value="SENSOR HISTIDINE KINASE"/>
    <property type="match status" value="1"/>
</dbReference>
<comment type="caution">
    <text evidence="10">The sequence shown here is derived from an EMBL/GenBank/DDBJ whole genome shotgun (WGS) entry which is preliminary data.</text>
</comment>
<protein>
    <recommendedName>
        <fullName evidence="2">histidine kinase</fullName>
        <ecNumber evidence="2">2.7.13.3</ecNumber>
    </recommendedName>
</protein>
<dbReference type="InterPro" id="IPR036890">
    <property type="entry name" value="HATPase_C_sf"/>
</dbReference>
<dbReference type="SMART" id="SM00387">
    <property type="entry name" value="HATPase_c"/>
    <property type="match status" value="1"/>
</dbReference>
<dbReference type="EC" id="2.7.13.3" evidence="2"/>